<evidence type="ECO:0000256" key="1">
    <source>
        <dbReference type="ARBA" id="ARBA00017693"/>
    </source>
</evidence>
<dbReference type="PANTHER" id="PTHR14289:SF16">
    <property type="entry name" value="POLYMERASE DELTA-INTERACTING PROTEIN 2"/>
    <property type="match status" value="1"/>
</dbReference>
<dbReference type="RefSeq" id="WP_232091909.1">
    <property type="nucleotide sequence ID" value="NZ_AP023326.1"/>
</dbReference>
<reference evidence="4 5" key="1">
    <citation type="submission" date="2020-07" db="EMBL/GenBank/DDBJ databases">
        <title>Complete Genome Sequence of an acetic acid bacterium, Acetobacter aceti JCM20276.</title>
        <authorList>
            <person name="Hirose Y."/>
            <person name="Mihara H."/>
        </authorList>
    </citation>
    <scope>NUCLEOTIDE SEQUENCE [LARGE SCALE GENOMIC DNA]</scope>
    <source>
        <strain evidence="4 5">JCM20276</strain>
    </source>
</reference>
<accession>A0A6S6PJX7</accession>
<feature type="domain" description="ApaG" evidence="3">
    <location>
        <begin position="30"/>
        <end position="155"/>
    </location>
</feature>
<protein>
    <recommendedName>
        <fullName evidence="1 2">Protein ApaG</fullName>
    </recommendedName>
</protein>
<evidence type="ECO:0000313" key="5">
    <source>
        <dbReference type="Proteomes" id="UP000515220"/>
    </source>
</evidence>
<evidence type="ECO:0000256" key="2">
    <source>
        <dbReference type="HAMAP-Rule" id="MF_00791"/>
    </source>
</evidence>
<name>A0A6S6PJX7_ACEAC</name>
<organism evidence="4 5">
    <name type="scientific">Acetobacter aceti</name>
    <dbReference type="NCBI Taxonomy" id="435"/>
    <lineage>
        <taxon>Bacteria</taxon>
        <taxon>Pseudomonadati</taxon>
        <taxon>Pseudomonadota</taxon>
        <taxon>Alphaproteobacteria</taxon>
        <taxon>Acetobacterales</taxon>
        <taxon>Acetobacteraceae</taxon>
        <taxon>Acetobacter</taxon>
        <taxon>Acetobacter subgen. Acetobacter</taxon>
    </lineage>
</organism>
<dbReference type="InterPro" id="IPR023065">
    <property type="entry name" value="Uncharacterised_ApaG"/>
</dbReference>
<dbReference type="EMBL" id="AP023326">
    <property type="protein sequence ID" value="BCI66995.1"/>
    <property type="molecule type" value="Genomic_DNA"/>
</dbReference>
<evidence type="ECO:0000313" key="4">
    <source>
        <dbReference type="EMBL" id="BCI66995.1"/>
    </source>
</evidence>
<dbReference type="Proteomes" id="UP000515220">
    <property type="component" value="Chromosome"/>
</dbReference>
<dbReference type="Pfam" id="PF04379">
    <property type="entry name" value="DUF525"/>
    <property type="match status" value="1"/>
</dbReference>
<dbReference type="GO" id="GO:0070987">
    <property type="term" value="P:error-free translesion synthesis"/>
    <property type="evidence" value="ECO:0007669"/>
    <property type="project" value="TreeGrafter"/>
</dbReference>
<dbReference type="PANTHER" id="PTHR14289">
    <property type="entry name" value="F-BOX ONLY PROTEIN 3"/>
    <property type="match status" value="1"/>
</dbReference>
<dbReference type="AlphaFoldDB" id="A0A6S6PJX7"/>
<evidence type="ECO:0000259" key="3">
    <source>
        <dbReference type="PROSITE" id="PS51087"/>
    </source>
</evidence>
<sequence length="158" mass="17768">MSSRPPMPPKLFEDPEAALNEAIAALPSYEATTDNIRIVVRAFWLDDQSQPDEHSYCWGYRIRIENHGPNTVQLLERSWEIIDANGHIDRVRGEGVVGDQPILEPGGGFEYTSGASLDTPSGIMRGFFHMVEEPGRRLFDVRIPAFSLDSPYQPSMLH</sequence>
<proteinExistence type="inferred from homology"/>
<dbReference type="Gene3D" id="2.60.40.1470">
    <property type="entry name" value="ApaG domain"/>
    <property type="match status" value="1"/>
</dbReference>
<dbReference type="HAMAP" id="MF_00791">
    <property type="entry name" value="ApaG"/>
    <property type="match status" value="1"/>
</dbReference>
<dbReference type="NCBIfam" id="NF003967">
    <property type="entry name" value="PRK05461.1"/>
    <property type="match status" value="1"/>
</dbReference>
<dbReference type="InterPro" id="IPR007474">
    <property type="entry name" value="ApaG_domain"/>
</dbReference>
<dbReference type="InterPro" id="IPR036767">
    <property type="entry name" value="ApaG_sf"/>
</dbReference>
<dbReference type="PROSITE" id="PS51087">
    <property type="entry name" value="APAG"/>
    <property type="match status" value="1"/>
</dbReference>
<dbReference type="SUPFAM" id="SSF110069">
    <property type="entry name" value="ApaG-like"/>
    <property type="match status" value="1"/>
</dbReference>
<gene>
    <name evidence="2 4" type="primary">apaG</name>
    <name evidence="4" type="ORF">AAJCM20276_16190</name>
</gene>